<sequence>MEVKDFYITGYGDKEIHCKKWTKGDPSQVKAVIQIAHGMGEHIGRYDDFARFMVQQGYGVFGNDHRGHGKTPEKSGIYGHLSDEDGWRTTVMDLNYLREEIEKQYPDKLVILIGHSMGSFLARDYVQEFGDHVQGLILSGTGGSLGLEGNAGLLLARVEKLLRGKRKKSPLLNRLIFGNYNKKFEPVKTPFDWLSANEWEVRAYVEDPLCGNIMTTGFYVDLLQGVKRVHQRGNMEKMPKDLPILLFSGAKDPVGKEGKGVREVEKLFKDYGIEDVTTKLYPEGRHEMLHENNKEEVYSDVLRWIEVKVAEEIVKRDPKLKT</sequence>
<feature type="domain" description="Serine aminopeptidase S33" evidence="1">
    <location>
        <begin position="28"/>
        <end position="292"/>
    </location>
</feature>
<dbReference type="RefSeq" id="WP_160718255.1">
    <property type="nucleotide sequence ID" value="NZ_SUMG01000001.1"/>
</dbReference>
<proteinExistence type="predicted"/>
<dbReference type="PANTHER" id="PTHR11614">
    <property type="entry name" value="PHOSPHOLIPASE-RELATED"/>
    <property type="match status" value="1"/>
</dbReference>
<reference evidence="2 3" key="1">
    <citation type="submission" date="2019-04" db="EMBL/GenBank/DDBJ databases">
        <title>Isachenkonia alkalipeptolytica gen. nov. sp. nov. a new anaerobic, alkiliphilic organothrophic bacterium capable to reduce synthesized ferrihydrite isolated from a soda lake.</title>
        <authorList>
            <person name="Toshchakov S.V."/>
            <person name="Zavarzina D.G."/>
            <person name="Zhilina T.N."/>
            <person name="Kostrikina N.A."/>
            <person name="Kublanov I.V."/>
        </authorList>
    </citation>
    <scope>NUCLEOTIDE SEQUENCE [LARGE SCALE GENOMIC DNA]</scope>
    <source>
        <strain evidence="2 3">Z-1701</strain>
    </source>
</reference>
<dbReference type="InterPro" id="IPR051044">
    <property type="entry name" value="MAG_DAG_Lipase"/>
</dbReference>
<keyword evidence="2" id="KW-0378">Hydrolase</keyword>
<dbReference type="Gene3D" id="3.40.50.1820">
    <property type="entry name" value="alpha/beta hydrolase"/>
    <property type="match status" value="1"/>
</dbReference>
<dbReference type="Proteomes" id="UP000449710">
    <property type="component" value="Unassembled WGS sequence"/>
</dbReference>
<dbReference type="GO" id="GO:0016787">
    <property type="term" value="F:hydrolase activity"/>
    <property type="evidence" value="ECO:0007669"/>
    <property type="project" value="UniProtKB-KW"/>
</dbReference>
<accession>A0AA43XIK0</accession>
<name>A0AA43XIK0_9CLOT</name>
<evidence type="ECO:0000259" key="1">
    <source>
        <dbReference type="Pfam" id="PF12146"/>
    </source>
</evidence>
<organism evidence="2 3">
    <name type="scientific">Isachenkonia alkalipeptolytica</name>
    <dbReference type="NCBI Taxonomy" id="2565777"/>
    <lineage>
        <taxon>Bacteria</taxon>
        <taxon>Bacillati</taxon>
        <taxon>Bacillota</taxon>
        <taxon>Clostridia</taxon>
        <taxon>Eubacteriales</taxon>
        <taxon>Clostridiaceae</taxon>
        <taxon>Isachenkonia</taxon>
    </lineage>
</organism>
<evidence type="ECO:0000313" key="2">
    <source>
        <dbReference type="EMBL" id="NBG86946.1"/>
    </source>
</evidence>
<gene>
    <name evidence="2" type="ORF">ISALK_00390</name>
</gene>
<dbReference type="EMBL" id="SUMG01000001">
    <property type="protein sequence ID" value="NBG86946.1"/>
    <property type="molecule type" value="Genomic_DNA"/>
</dbReference>
<keyword evidence="3" id="KW-1185">Reference proteome</keyword>
<dbReference type="InterPro" id="IPR022742">
    <property type="entry name" value="Hydrolase_4"/>
</dbReference>
<dbReference type="InterPro" id="IPR029058">
    <property type="entry name" value="AB_hydrolase_fold"/>
</dbReference>
<evidence type="ECO:0000313" key="3">
    <source>
        <dbReference type="Proteomes" id="UP000449710"/>
    </source>
</evidence>
<comment type="caution">
    <text evidence="2">The sequence shown here is derived from an EMBL/GenBank/DDBJ whole genome shotgun (WGS) entry which is preliminary data.</text>
</comment>
<dbReference type="AlphaFoldDB" id="A0AA43XIK0"/>
<protein>
    <submittedName>
        <fullName evidence="2">Alpha/beta hydrolase</fullName>
    </submittedName>
</protein>
<dbReference type="SUPFAM" id="SSF53474">
    <property type="entry name" value="alpha/beta-Hydrolases"/>
    <property type="match status" value="1"/>
</dbReference>
<dbReference type="Pfam" id="PF12146">
    <property type="entry name" value="Hydrolase_4"/>
    <property type="match status" value="1"/>
</dbReference>